<evidence type="ECO:0008006" key="4">
    <source>
        <dbReference type="Google" id="ProtNLM"/>
    </source>
</evidence>
<dbReference type="EMBL" id="AP025314">
    <property type="protein sequence ID" value="BDD09933.1"/>
    <property type="molecule type" value="Genomic_DNA"/>
</dbReference>
<evidence type="ECO:0000313" key="3">
    <source>
        <dbReference type="Proteomes" id="UP001348817"/>
    </source>
</evidence>
<feature type="chain" id="PRO_5043975638" description="Fibronectin type-III domain-containing protein" evidence="1">
    <location>
        <begin position="25"/>
        <end position="242"/>
    </location>
</feature>
<evidence type="ECO:0000313" key="2">
    <source>
        <dbReference type="EMBL" id="BDD09933.1"/>
    </source>
</evidence>
<protein>
    <recommendedName>
        <fullName evidence="4">Fibronectin type-III domain-containing protein</fullName>
    </recommendedName>
</protein>
<organism evidence="2 3">
    <name type="scientific">Fulvitalea axinellae</name>
    <dbReference type="NCBI Taxonomy" id="1182444"/>
    <lineage>
        <taxon>Bacteria</taxon>
        <taxon>Pseudomonadati</taxon>
        <taxon>Bacteroidota</taxon>
        <taxon>Cytophagia</taxon>
        <taxon>Cytophagales</taxon>
        <taxon>Persicobacteraceae</taxon>
        <taxon>Fulvitalea</taxon>
    </lineage>
</organism>
<feature type="signal peptide" evidence="1">
    <location>
        <begin position="1"/>
        <end position="24"/>
    </location>
</feature>
<dbReference type="KEGG" id="fax:FUAX_23650"/>
<name>A0AAU9CPF1_9BACT</name>
<gene>
    <name evidence="2" type="ORF">FUAX_23650</name>
</gene>
<sequence>MTRYHFVFCFALALFFCTCGRPTAKTSQDSLKVETLKAVSASANEVELAGRIKGAKNEVLVEGGFYIWEWGKKDRGCRVIKGKVDLETRRLKAKIGLLKPETVYAFVSYVEDKGFRMEGDIMNVKTLAESEIKVLELRTDGPVFISESTAMLSGFLKNYRNAGKATLTFSIWEKGKENEPKQIKVKNTFGVLTGDATGLRPDTDYSYTLLGINDRGPVLGDTLSFRTKKSSVPVLGGYDRGR</sequence>
<reference evidence="2 3" key="1">
    <citation type="submission" date="2021-12" db="EMBL/GenBank/DDBJ databases">
        <title>Genome sequencing of bacteria with rrn-lacking chromosome and rrn-plasmid.</title>
        <authorList>
            <person name="Anda M."/>
            <person name="Iwasaki W."/>
        </authorList>
    </citation>
    <scope>NUCLEOTIDE SEQUENCE [LARGE SCALE GENOMIC DNA]</scope>
    <source>
        <strain evidence="2 3">DSM 100852</strain>
    </source>
</reference>
<accession>A0AAU9CPF1</accession>
<keyword evidence="1" id="KW-0732">Signal</keyword>
<dbReference type="AlphaFoldDB" id="A0AAU9CPF1"/>
<keyword evidence="3" id="KW-1185">Reference proteome</keyword>
<proteinExistence type="predicted"/>
<dbReference type="Proteomes" id="UP001348817">
    <property type="component" value="Chromosome"/>
</dbReference>
<evidence type="ECO:0000256" key="1">
    <source>
        <dbReference type="SAM" id="SignalP"/>
    </source>
</evidence>